<dbReference type="RefSeq" id="WP_311897466.1">
    <property type="nucleotide sequence ID" value="NZ_CP184653.1"/>
</dbReference>
<reference evidence="2" key="1">
    <citation type="submission" date="2023-03" db="EMBL/GenBank/DDBJ databases">
        <authorList>
            <person name="Shen W."/>
            <person name="Cai J."/>
        </authorList>
    </citation>
    <scope>NUCLEOTIDE SEQUENCE</scope>
    <source>
        <strain evidence="2">B245-2</strain>
    </source>
</reference>
<dbReference type="Proteomes" id="UP001255696">
    <property type="component" value="Unassembled WGS sequence"/>
</dbReference>
<gene>
    <name evidence="2" type="ORF">P7H47_04340</name>
</gene>
<feature type="transmembrane region" description="Helical" evidence="1">
    <location>
        <begin position="401"/>
        <end position="418"/>
    </location>
</feature>
<keyword evidence="1" id="KW-0812">Transmembrane</keyword>
<feature type="transmembrane region" description="Helical" evidence="1">
    <location>
        <begin position="81"/>
        <end position="100"/>
    </location>
</feature>
<proteinExistence type="predicted"/>
<feature type="transmembrane region" description="Helical" evidence="1">
    <location>
        <begin position="463"/>
        <end position="485"/>
    </location>
</feature>
<comment type="caution">
    <text evidence="2">The sequence shown here is derived from an EMBL/GenBank/DDBJ whole genome shotgun (WGS) entry which is preliminary data.</text>
</comment>
<dbReference type="Pfam" id="PF07556">
    <property type="entry name" value="DUF1538"/>
    <property type="match status" value="2"/>
</dbReference>
<dbReference type="EMBL" id="JARQBI010000007">
    <property type="protein sequence ID" value="MDT2796502.1"/>
    <property type="molecule type" value="Genomic_DNA"/>
</dbReference>
<keyword evidence="1" id="KW-0472">Membrane</keyword>
<sequence>MCLQVLQAKFKEVFFSVLPITLIVILLHLTISPVPGAVLWRFLIGEMFVVIGLTLFLIGVDLAIHPLGDLTGTFLAKTNKLWTVLLGGIVVGFFICAAEPDLIVLANQIEQVTQKMMASTTLLMSVSLGVAVMLAIGFLRVFYNFPLYKLLLGIYGLIFLLSIPTNPAFLAMAFDASGSTTGVLAVPFILALSVGISKLKKDSKASEKDSFGLVAIASSGAILAVLLLHLLSPKNALATPAFELTNDNQAIWSHFAHLLFHTVKEGTISVFPLFLIFVVLQLLSFKLKKREVYRMFIGFGYVHIGLIIFLLGVSGGLMDIGGLIGHQLASFDRKTWILAVGLILGVATILSEPAVYVLTDQIEEVTSGYIQKKAILASLAVGVGLAVFLSVLRVLVPQIQLWHYLLPGYLLALGLMFFTPKMFIGMAFDAGGVATGPMTATFILAFIQGAADKIESANLIIDGFGMIALVALMPIIMLELLGILFKLKNKREGI</sequence>
<accession>A0AAW8TTG9</accession>
<feature type="transmembrane region" description="Helical" evidence="1">
    <location>
        <begin position="430"/>
        <end position="451"/>
    </location>
</feature>
<feature type="transmembrane region" description="Helical" evidence="1">
    <location>
        <begin position="336"/>
        <end position="358"/>
    </location>
</feature>
<feature type="transmembrane region" description="Helical" evidence="1">
    <location>
        <begin position="150"/>
        <end position="174"/>
    </location>
</feature>
<keyword evidence="1" id="KW-1133">Transmembrane helix</keyword>
<evidence type="ECO:0000256" key="1">
    <source>
        <dbReference type="SAM" id="Phobius"/>
    </source>
</evidence>
<name>A0AAW8TTG9_9ENTE</name>
<feature type="transmembrane region" description="Helical" evidence="1">
    <location>
        <begin position="211"/>
        <end position="231"/>
    </location>
</feature>
<feature type="transmembrane region" description="Helical" evidence="1">
    <location>
        <begin position="12"/>
        <end position="31"/>
    </location>
</feature>
<dbReference type="InterPro" id="IPR011435">
    <property type="entry name" value="UmpAB"/>
</dbReference>
<evidence type="ECO:0000313" key="3">
    <source>
        <dbReference type="Proteomes" id="UP001255696"/>
    </source>
</evidence>
<feature type="transmembrane region" description="Helical" evidence="1">
    <location>
        <begin position="268"/>
        <end position="287"/>
    </location>
</feature>
<protein>
    <submittedName>
        <fullName evidence="2">DUF1538 domain-containing protein</fullName>
    </submittedName>
</protein>
<dbReference type="AlphaFoldDB" id="A0AAW8TTG9"/>
<feature type="transmembrane region" description="Helical" evidence="1">
    <location>
        <begin position="37"/>
        <end position="60"/>
    </location>
</feature>
<evidence type="ECO:0000313" key="2">
    <source>
        <dbReference type="EMBL" id="MDT2796502.1"/>
    </source>
</evidence>
<feature type="transmembrane region" description="Helical" evidence="1">
    <location>
        <begin position="120"/>
        <end position="143"/>
    </location>
</feature>
<feature type="transmembrane region" description="Helical" evidence="1">
    <location>
        <begin position="374"/>
        <end position="395"/>
    </location>
</feature>
<feature type="transmembrane region" description="Helical" evidence="1">
    <location>
        <begin position="180"/>
        <end position="199"/>
    </location>
</feature>
<organism evidence="2 3">
    <name type="scientific">Enterococcus cecorum</name>
    <dbReference type="NCBI Taxonomy" id="44008"/>
    <lineage>
        <taxon>Bacteria</taxon>
        <taxon>Bacillati</taxon>
        <taxon>Bacillota</taxon>
        <taxon>Bacilli</taxon>
        <taxon>Lactobacillales</taxon>
        <taxon>Enterococcaceae</taxon>
        <taxon>Enterococcus</taxon>
    </lineage>
</organism>
<feature type="transmembrane region" description="Helical" evidence="1">
    <location>
        <begin position="299"/>
        <end position="324"/>
    </location>
</feature>